<dbReference type="STRING" id="796604.A0A2X0P9K6"/>
<name>A0A2X0P9K6_9BASI</name>
<evidence type="ECO:0000313" key="1">
    <source>
        <dbReference type="EMBL" id="SGY86406.1"/>
    </source>
</evidence>
<dbReference type="PANTHER" id="PTHR21301">
    <property type="entry name" value="REVERSE TRANSCRIPTASE"/>
    <property type="match status" value="1"/>
</dbReference>
<protein>
    <submittedName>
        <fullName evidence="1">BQ5605_C009g05815 protein</fullName>
    </submittedName>
</protein>
<dbReference type="AlphaFoldDB" id="A0A2X0P9K6"/>
<dbReference type="Proteomes" id="UP000249464">
    <property type="component" value="Unassembled WGS sequence"/>
</dbReference>
<proteinExistence type="predicted"/>
<evidence type="ECO:0000313" key="2">
    <source>
        <dbReference type="Proteomes" id="UP000249464"/>
    </source>
</evidence>
<reference evidence="1 2" key="1">
    <citation type="submission" date="2016-11" db="EMBL/GenBank/DDBJ databases">
        <authorList>
            <person name="Jaros S."/>
            <person name="Januszkiewicz K."/>
            <person name="Wedrychowicz H."/>
        </authorList>
    </citation>
    <scope>NUCLEOTIDE SEQUENCE [LARGE SCALE GENOMIC DNA]</scope>
</reference>
<dbReference type="EMBL" id="FQNC01000049">
    <property type="protein sequence ID" value="SGY86406.1"/>
    <property type="molecule type" value="Genomic_DNA"/>
</dbReference>
<accession>A0A2X0P9K6</accession>
<dbReference type="PANTHER" id="PTHR21301:SF10">
    <property type="entry name" value="REVERSE TRANSCRIPTASE DOMAIN-CONTAINING PROTEIN"/>
    <property type="match status" value="1"/>
</dbReference>
<gene>
    <name evidence="1" type="primary">BQ5605_C009g05815</name>
    <name evidence="1" type="ORF">BQ5605_C009G05815</name>
</gene>
<sequence>MYTNLPSDKGARCMRWLGTHFYTQEHLPFSQRLPPILAPMFEDFLDLGSEKFGFGSAPLSEFFNTETLREQTAGDLIYELVSFVLNNSYLGFQGKLFHQVSGTAMGTALAPTYANLFVGALEREARLLETPNLIFYGRYIDDVIAIVKGPRSNVDKCISALAQLHPSLVFNAEVSSNGLPFLDAFISKNPDPKNSSQWSLSTRVKAFKVVQYSDVCPVALERKQIENMGETPLIFHSNYNPVWNQVNAGLILTKTVEDWNPDLRTKLTGTKSRRIINAHSQTRNLGEIVNRFNKNVLSTANTSSSTAV</sequence>
<keyword evidence="2" id="KW-1185">Reference proteome</keyword>
<organism evidence="1 2">
    <name type="scientific">Microbotryum silenes-dioicae</name>
    <dbReference type="NCBI Taxonomy" id="796604"/>
    <lineage>
        <taxon>Eukaryota</taxon>
        <taxon>Fungi</taxon>
        <taxon>Dikarya</taxon>
        <taxon>Basidiomycota</taxon>
        <taxon>Pucciniomycotina</taxon>
        <taxon>Microbotryomycetes</taxon>
        <taxon>Microbotryales</taxon>
        <taxon>Microbotryaceae</taxon>
        <taxon>Microbotryum</taxon>
    </lineage>
</organism>